<gene>
    <name evidence="1" type="ORF">SORBI_3001G472050</name>
</gene>
<dbReference type="InParanoid" id="A0A1Z5SB08"/>
<protein>
    <submittedName>
        <fullName evidence="1">Uncharacterized protein</fullName>
    </submittedName>
</protein>
<evidence type="ECO:0000313" key="1">
    <source>
        <dbReference type="EMBL" id="OQU93077.1"/>
    </source>
</evidence>
<sequence>MHGSKPLIVVVPRSALYLLFNTCCVHHHIVHLSGKHISRSSFISSSPFTIPATHAHHCPTARPVIIGS</sequence>
<dbReference type="Proteomes" id="UP000000768">
    <property type="component" value="Chromosome 1"/>
</dbReference>
<dbReference type="AlphaFoldDB" id="A0A1Z5SB08"/>
<dbReference type="EMBL" id="CM000760">
    <property type="protein sequence ID" value="OQU93077.1"/>
    <property type="molecule type" value="Genomic_DNA"/>
</dbReference>
<accession>A0A1Z5SB08</accession>
<keyword evidence="2" id="KW-1185">Reference proteome</keyword>
<proteinExistence type="predicted"/>
<dbReference type="Gramene" id="OQU93077">
    <property type="protein sequence ID" value="OQU93077"/>
    <property type="gene ID" value="SORBI_3001G472050"/>
</dbReference>
<organism evidence="1 2">
    <name type="scientific">Sorghum bicolor</name>
    <name type="common">Sorghum</name>
    <name type="synonym">Sorghum vulgare</name>
    <dbReference type="NCBI Taxonomy" id="4558"/>
    <lineage>
        <taxon>Eukaryota</taxon>
        <taxon>Viridiplantae</taxon>
        <taxon>Streptophyta</taxon>
        <taxon>Embryophyta</taxon>
        <taxon>Tracheophyta</taxon>
        <taxon>Spermatophyta</taxon>
        <taxon>Magnoliopsida</taxon>
        <taxon>Liliopsida</taxon>
        <taxon>Poales</taxon>
        <taxon>Poaceae</taxon>
        <taxon>PACMAD clade</taxon>
        <taxon>Panicoideae</taxon>
        <taxon>Andropogonodae</taxon>
        <taxon>Andropogoneae</taxon>
        <taxon>Sorghinae</taxon>
        <taxon>Sorghum</taxon>
    </lineage>
</organism>
<evidence type="ECO:0000313" key="2">
    <source>
        <dbReference type="Proteomes" id="UP000000768"/>
    </source>
</evidence>
<name>A0A1Z5SB08_SORBI</name>
<reference evidence="2" key="2">
    <citation type="journal article" date="2018" name="Plant J.">
        <title>The Sorghum bicolor reference genome: improved assembly, gene annotations, a transcriptome atlas, and signatures of genome organization.</title>
        <authorList>
            <person name="McCormick R.F."/>
            <person name="Truong S.K."/>
            <person name="Sreedasyam A."/>
            <person name="Jenkins J."/>
            <person name="Shu S."/>
            <person name="Sims D."/>
            <person name="Kennedy M."/>
            <person name="Amirebrahimi M."/>
            <person name="Weers B.D."/>
            <person name="McKinley B."/>
            <person name="Mattison A."/>
            <person name="Morishige D.T."/>
            <person name="Grimwood J."/>
            <person name="Schmutz J."/>
            <person name="Mullet J.E."/>
        </authorList>
    </citation>
    <scope>NUCLEOTIDE SEQUENCE [LARGE SCALE GENOMIC DNA]</scope>
    <source>
        <strain evidence="2">cv. BTx623</strain>
    </source>
</reference>
<reference evidence="1 2" key="1">
    <citation type="journal article" date="2009" name="Nature">
        <title>The Sorghum bicolor genome and the diversification of grasses.</title>
        <authorList>
            <person name="Paterson A.H."/>
            <person name="Bowers J.E."/>
            <person name="Bruggmann R."/>
            <person name="Dubchak I."/>
            <person name="Grimwood J."/>
            <person name="Gundlach H."/>
            <person name="Haberer G."/>
            <person name="Hellsten U."/>
            <person name="Mitros T."/>
            <person name="Poliakov A."/>
            <person name="Schmutz J."/>
            <person name="Spannagl M."/>
            <person name="Tang H."/>
            <person name="Wang X."/>
            <person name="Wicker T."/>
            <person name="Bharti A.K."/>
            <person name="Chapman J."/>
            <person name="Feltus F.A."/>
            <person name="Gowik U."/>
            <person name="Grigoriev I.V."/>
            <person name="Lyons E."/>
            <person name="Maher C.A."/>
            <person name="Martis M."/>
            <person name="Narechania A."/>
            <person name="Otillar R.P."/>
            <person name="Penning B.W."/>
            <person name="Salamov A.A."/>
            <person name="Wang Y."/>
            <person name="Zhang L."/>
            <person name="Carpita N.C."/>
            <person name="Freeling M."/>
            <person name="Gingle A.R."/>
            <person name="Hash C.T."/>
            <person name="Keller B."/>
            <person name="Klein P."/>
            <person name="Kresovich S."/>
            <person name="McCann M.C."/>
            <person name="Ming R."/>
            <person name="Peterson D.G."/>
            <person name="Mehboob-ur-Rahman"/>
            <person name="Ware D."/>
            <person name="Westhoff P."/>
            <person name="Mayer K.F."/>
            <person name="Messing J."/>
            <person name="Rokhsar D.S."/>
        </authorList>
    </citation>
    <scope>NUCLEOTIDE SEQUENCE [LARGE SCALE GENOMIC DNA]</scope>
    <source>
        <strain evidence="2">cv. BTx623</strain>
    </source>
</reference>